<dbReference type="RefSeq" id="WP_105041854.1">
    <property type="nucleotide sequence ID" value="NZ_MQWA01000001.1"/>
</dbReference>
<name>A0A2S7TZ23_9BACT</name>
<evidence type="ECO:0000313" key="4">
    <source>
        <dbReference type="Proteomes" id="UP000239907"/>
    </source>
</evidence>
<reference evidence="3 4" key="1">
    <citation type="submission" date="2016-12" db="EMBL/GenBank/DDBJ databases">
        <title>Study of bacterial adaptation to deep sea.</title>
        <authorList>
            <person name="Song J."/>
            <person name="Yoshizawa S."/>
            <person name="Kogure K."/>
        </authorList>
    </citation>
    <scope>NUCLEOTIDE SEQUENCE [LARGE SCALE GENOMIC DNA]</scope>
    <source>
        <strain evidence="3 4">SAORIC-165</strain>
    </source>
</reference>
<dbReference type="EMBL" id="MQWA01000001">
    <property type="protein sequence ID" value="PQJ27374.1"/>
    <property type="molecule type" value="Genomic_DNA"/>
</dbReference>
<dbReference type="Proteomes" id="UP000239907">
    <property type="component" value="Unassembled WGS sequence"/>
</dbReference>
<dbReference type="OrthoDB" id="195184at2"/>
<sequence>MRTLLDIEGIDSVTASLLEAAGYTDIDALISNKPEVIYAELAKANKMLNIMEQEPSLELVKSWFKSFTEKVEHPSVVVADSQPNSILSTDPSIVEYRVPSALPLAEDFVKNQEIVLAQLPRVTKISDQTGDAEVSLEPSEEKRLPKSLDKKVKAHAIRRVEPRKPEVDKTRLQSIDDYRINGNGVPSHQKQEDTNNVREAMSGTNAGVDPSSEKYIRGVLHNDAQRTYFGAWGQILACILLVGSIAPIVYILFQPEHYIWGWITPVVLFLALVVYALVARKSSCPVCRQRQFVPKACRKHVKAHTWPMLGNMLPTAWHLVRYKWFRCIFCGTSIRLKE</sequence>
<keyword evidence="1" id="KW-0472">Membrane</keyword>
<keyword evidence="1" id="KW-1133">Transmembrane helix</keyword>
<evidence type="ECO:0000259" key="2">
    <source>
        <dbReference type="Pfam" id="PF14229"/>
    </source>
</evidence>
<organism evidence="3 4">
    <name type="scientific">Rubritalea profundi</name>
    <dbReference type="NCBI Taxonomy" id="1658618"/>
    <lineage>
        <taxon>Bacteria</taxon>
        <taxon>Pseudomonadati</taxon>
        <taxon>Verrucomicrobiota</taxon>
        <taxon>Verrucomicrobiia</taxon>
        <taxon>Verrucomicrobiales</taxon>
        <taxon>Rubritaleaceae</taxon>
        <taxon>Rubritalea</taxon>
    </lineage>
</organism>
<keyword evidence="4" id="KW-1185">Reference proteome</keyword>
<keyword evidence="1" id="KW-0812">Transmembrane</keyword>
<protein>
    <recommendedName>
        <fullName evidence="2">DUF4332 domain-containing protein</fullName>
    </recommendedName>
</protein>
<comment type="caution">
    <text evidence="3">The sequence shown here is derived from an EMBL/GenBank/DDBJ whole genome shotgun (WGS) entry which is preliminary data.</text>
</comment>
<feature type="transmembrane region" description="Helical" evidence="1">
    <location>
        <begin position="259"/>
        <end position="278"/>
    </location>
</feature>
<evidence type="ECO:0000256" key="1">
    <source>
        <dbReference type="SAM" id="Phobius"/>
    </source>
</evidence>
<gene>
    <name evidence="3" type="ORF">BSZ32_01920</name>
</gene>
<accession>A0A2S7TZ23</accession>
<evidence type="ECO:0000313" key="3">
    <source>
        <dbReference type="EMBL" id="PQJ27374.1"/>
    </source>
</evidence>
<proteinExistence type="predicted"/>
<dbReference type="AlphaFoldDB" id="A0A2S7TZ23"/>
<dbReference type="InterPro" id="IPR025567">
    <property type="entry name" value="DUF4332"/>
</dbReference>
<feature type="transmembrane region" description="Helical" evidence="1">
    <location>
        <begin position="235"/>
        <end position="253"/>
    </location>
</feature>
<feature type="domain" description="DUF4332" evidence="2">
    <location>
        <begin position="4"/>
        <end position="64"/>
    </location>
</feature>
<dbReference type="Pfam" id="PF14229">
    <property type="entry name" value="DUF4332"/>
    <property type="match status" value="1"/>
</dbReference>